<dbReference type="InterPro" id="IPR013099">
    <property type="entry name" value="K_chnl_dom"/>
</dbReference>
<dbReference type="Gene3D" id="1.10.287.70">
    <property type="match status" value="1"/>
</dbReference>
<reference evidence="4" key="1">
    <citation type="journal article" date="2019" name="Int. J. Syst. Evol. Microbiol.">
        <title>The Global Catalogue of Microorganisms (GCM) 10K type strain sequencing project: providing services to taxonomists for standard genome sequencing and annotation.</title>
        <authorList>
            <consortium name="The Broad Institute Genomics Platform"/>
            <consortium name="The Broad Institute Genome Sequencing Center for Infectious Disease"/>
            <person name="Wu L."/>
            <person name="Ma J."/>
        </authorList>
    </citation>
    <scope>NUCLEOTIDE SEQUENCE [LARGE SCALE GENOMIC DNA]</scope>
    <source>
        <strain evidence="4">XZYJ18</strain>
    </source>
</reference>
<feature type="transmembrane region" description="Helical" evidence="1">
    <location>
        <begin position="44"/>
        <end position="65"/>
    </location>
</feature>
<organism evidence="3 4">
    <name type="scientific">Actinomycetospora rhizophila</name>
    <dbReference type="NCBI Taxonomy" id="1416876"/>
    <lineage>
        <taxon>Bacteria</taxon>
        <taxon>Bacillati</taxon>
        <taxon>Actinomycetota</taxon>
        <taxon>Actinomycetes</taxon>
        <taxon>Pseudonocardiales</taxon>
        <taxon>Pseudonocardiaceae</taxon>
        <taxon>Actinomycetospora</taxon>
    </lineage>
</organism>
<keyword evidence="1" id="KW-0472">Membrane</keyword>
<keyword evidence="3" id="KW-0407">Ion channel</keyword>
<dbReference type="EMBL" id="JBHSKG010000032">
    <property type="protein sequence ID" value="MFC5143007.1"/>
    <property type="molecule type" value="Genomic_DNA"/>
</dbReference>
<comment type="caution">
    <text evidence="3">The sequence shown here is derived from an EMBL/GenBank/DDBJ whole genome shotgun (WGS) entry which is preliminary data.</text>
</comment>
<feature type="transmembrane region" description="Helical" evidence="1">
    <location>
        <begin position="138"/>
        <end position="159"/>
    </location>
</feature>
<dbReference type="Pfam" id="PF07885">
    <property type="entry name" value="Ion_trans_2"/>
    <property type="match status" value="1"/>
</dbReference>
<dbReference type="SUPFAM" id="SSF81324">
    <property type="entry name" value="Voltage-gated potassium channels"/>
    <property type="match status" value="1"/>
</dbReference>
<keyword evidence="3" id="KW-0813">Transport</keyword>
<evidence type="ECO:0000259" key="2">
    <source>
        <dbReference type="Pfam" id="PF07885"/>
    </source>
</evidence>
<dbReference type="Proteomes" id="UP001596175">
    <property type="component" value="Unassembled WGS sequence"/>
</dbReference>
<feature type="transmembrane region" description="Helical" evidence="1">
    <location>
        <begin position="12"/>
        <end position="32"/>
    </location>
</feature>
<gene>
    <name evidence="3" type="ORF">ACFPK1_32625</name>
</gene>
<protein>
    <submittedName>
        <fullName evidence="3">Potassium channel family protein</fullName>
    </submittedName>
</protein>
<feature type="transmembrane region" description="Helical" evidence="1">
    <location>
        <begin position="77"/>
        <end position="96"/>
    </location>
</feature>
<name>A0ABV9ZPF4_9PSEU</name>
<keyword evidence="3" id="KW-0406">Ion transport</keyword>
<accession>A0ABV9ZPF4</accession>
<keyword evidence="4" id="KW-1185">Reference proteome</keyword>
<keyword evidence="1" id="KW-1133">Transmembrane helix</keyword>
<evidence type="ECO:0000313" key="4">
    <source>
        <dbReference type="Proteomes" id="UP001596175"/>
    </source>
</evidence>
<keyword evidence="1" id="KW-0812">Transmembrane</keyword>
<dbReference type="GO" id="GO:0034220">
    <property type="term" value="P:monoatomic ion transmembrane transport"/>
    <property type="evidence" value="ECO:0007669"/>
    <property type="project" value="UniProtKB-KW"/>
</dbReference>
<evidence type="ECO:0000313" key="3">
    <source>
        <dbReference type="EMBL" id="MFC5143007.1"/>
    </source>
</evidence>
<feature type="domain" description="Potassium channel" evidence="2">
    <location>
        <begin position="86"/>
        <end position="163"/>
    </location>
</feature>
<dbReference type="RefSeq" id="WP_378025093.1">
    <property type="nucleotide sequence ID" value="NZ_JBHSKG010000032.1"/>
</dbReference>
<evidence type="ECO:0000256" key="1">
    <source>
        <dbReference type="SAM" id="Phobius"/>
    </source>
</evidence>
<proteinExistence type="predicted"/>
<sequence>MAPERPPGRLIAMVAARAVATVVLLVVLYFMVPLDNRDEDGTAVLFFLGLVLLVGMIGWQLRSIVKAKFPALRAVEAFTSAVPLYLLLFAATYVVVESTAPGAFSQPLTRVDSLYFTMTVFATVGFGDIAPVSQGARVLVTIQMVGNLLVLGLLVNSILEAVRRGQSRKEQA</sequence>